<keyword evidence="2" id="KW-0479">Metal-binding</keyword>
<evidence type="ECO:0000256" key="6">
    <source>
        <dbReference type="PROSITE-ProRule" id="PRU00176"/>
    </source>
</evidence>
<dbReference type="AlphaFoldDB" id="A0A811KYB3"/>
<organism evidence="11 12">
    <name type="scientific">Bursaphelenchus okinawaensis</name>
    <dbReference type="NCBI Taxonomy" id="465554"/>
    <lineage>
        <taxon>Eukaryota</taxon>
        <taxon>Metazoa</taxon>
        <taxon>Ecdysozoa</taxon>
        <taxon>Nematoda</taxon>
        <taxon>Chromadorea</taxon>
        <taxon>Rhabditida</taxon>
        <taxon>Tylenchina</taxon>
        <taxon>Tylenchomorpha</taxon>
        <taxon>Aphelenchoidea</taxon>
        <taxon>Aphelenchoididae</taxon>
        <taxon>Bursaphelenchus</taxon>
    </lineage>
</organism>
<keyword evidence="3 7" id="KW-0863">Zinc-finger</keyword>
<feature type="domain" description="RRM" evidence="9">
    <location>
        <begin position="242"/>
        <end position="323"/>
    </location>
</feature>
<reference evidence="11" key="1">
    <citation type="submission" date="2020-09" db="EMBL/GenBank/DDBJ databases">
        <authorList>
            <person name="Kikuchi T."/>
        </authorList>
    </citation>
    <scope>NUCLEOTIDE SEQUENCE</scope>
    <source>
        <strain evidence="11">SH1</strain>
    </source>
</reference>
<dbReference type="EMBL" id="CAJFDH010000004">
    <property type="protein sequence ID" value="CAD5220830.1"/>
    <property type="molecule type" value="Genomic_DNA"/>
</dbReference>
<dbReference type="SUPFAM" id="SSF54928">
    <property type="entry name" value="RNA-binding domain, RBD"/>
    <property type="match status" value="1"/>
</dbReference>
<dbReference type="InterPro" id="IPR000504">
    <property type="entry name" value="RRM_dom"/>
</dbReference>
<dbReference type="PROSITE" id="PS50102">
    <property type="entry name" value="RRM"/>
    <property type="match status" value="1"/>
</dbReference>
<dbReference type="InterPro" id="IPR041591">
    <property type="entry name" value="OCRE"/>
</dbReference>
<proteinExistence type="predicted"/>
<dbReference type="PANTHER" id="PTHR13948">
    <property type="entry name" value="RNA-BINDING PROTEIN"/>
    <property type="match status" value="1"/>
</dbReference>
<dbReference type="Gene3D" id="4.10.1060.10">
    <property type="entry name" value="Zinc finger, RanBP2-type"/>
    <property type="match status" value="1"/>
</dbReference>
<evidence type="ECO:0000256" key="7">
    <source>
        <dbReference type="PROSITE-ProRule" id="PRU00322"/>
    </source>
</evidence>
<feature type="compositionally biased region" description="Basic residues" evidence="8">
    <location>
        <begin position="220"/>
        <end position="230"/>
    </location>
</feature>
<sequence>MSGYFNNVYPSNGNNRSYGDRSFDQQQHSASNQNHWRSQEGPNMRGEFGQFPVYPEGSWRQDPFSSNQRQDNSFNGQDWRGSYGQQNERFDAGDQNTQQRYNNQDRNIQQRYGERDRGDQQQQRYDDRDRNAQSQQRYDEKDRSSQRYDDRDRDWRSNEGSVGSRSSHYDDTDRDWRRNDYNEGRSRRDDRDRDYRDSPPSRRDDRDSWKRRGSRERSYRRSSPRRSRSPPRRDNRDTNATNKIMLTAVPEGFDRDEMNIIISQQGFSPIDVRIIHKNSGNGTRSFGFIEFETVDQAREYIKYNNGFLKFPNNFNCRLEYAREPQGGQVPETSRSAGSSAGGPADWNCSKCGINNFNRRENCFKCGINKRDSDELEAKGYSLVGSEPCDTLLVRELPTSANELSIIQAFGFYSTIPIQRVHVGSSKRYCLMQMRSIEEASYFLQAFNRVVPQINNCVVIVSYSRVSLNKVLMADSVEAIKSQTGVSTSQVQKDPTNSAAMLAYNAIQMSKMGRAPNPSDRQTISTPVGVFPIYPKPDSRVFQLEPTTGYFYEPNTGFYYDPKTDYYYDPVTCQWCFWTTEFSTFIPCNGDNMEARERLQQNEKTLKEKEAAVEDDDIQILEDSFLKTPRYFMSSPEHTPITCQSITRHFVQSKTNQIGDCTSGIMTNIKIVGSQSDSNEDKNMNTNRSELTGSGRAKSFEDSGQESMRNEFEVSGGSCSRNSDGLQNSGTRLDGTRFLVKEFSRRRGIIKINKAQNLTMLASKAFPVIIRPSVTVKKIGGYYIPNTKDYSLYRRNGILPRILLKKPCALTGDIRRSEEKENEEDDDDIQVVYIKRMGQELNLLDDKTNTNKGKSNENIQSNVKTDENNHNMKKKVFNETSDKPQEASVTALGCGTFDQTSKISETPNTQDLEQRKRLMSWLMEESDESVHAIEDKINNETNVEEVVSQKGCGTFEETKNDTTGGCCLVMMNTGNGLGEDVTKGLGSESMDDNAKSDAFESTVFPMRSCIARSSAITTRSHGLHSSCNSTRSHGVEASINSTRSQLLESPFNTTKNQFSFKEYDKTPVLELEEDENNSEFNVSDDEEDGWIDLADLQPKSDVNYGNEHERSGLVEMEQQADEPEPEYKTVGEYWHQFEDNLRIFRKEGEGDPVLRRFGEKNNA</sequence>
<feature type="compositionally biased region" description="Polar residues" evidence="8">
    <location>
        <begin position="1"/>
        <end position="17"/>
    </location>
</feature>
<dbReference type="Gene3D" id="3.30.70.330">
    <property type="match status" value="2"/>
</dbReference>
<gene>
    <name evidence="11" type="ORF">BOKJ2_LOCUS9140</name>
</gene>
<dbReference type="GO" id="GO:0003723">
    <property type="term" value="F:RNA binding"/>
    <property type="evidence" value="ECO:0007669"/>
    <property type="project" value="UniProtKB-UniRule"/>
</dbReference>
<name>A0A811KYB3_9BILA</name>
<feature type="compositionally biased region" description="Polar residues" evidence="8">
    <location>
        <begin position="63"/>
        <end position="76"/>
    </location>
</feature>
<dbReference type="Proteomes" id="UP000614601">
    <property type="component" value="Unassembled WGS sequence"/>
</dbReference>
<evidence type="ECO:0000313" key="12">
    <source>
        <dbReference type="Proteomes" id="UP000614601"/>
    </source>
</evidence>
<feature type="region of interest" description="Disordered" evidence="8">
    <location>
        <begin position="672"/>
        <end position="705"/>
    </location>
</feature>
<evidence type="ECO:0000256" key="2">
    <source>
        <dbReference type="ARBA" id="ARBA00022723"/>
    </source>
</evidence>
<dbReference type="InterPro" id="IPR036443">
    <property type="entry name" value="Znf_RanBP2_sf"/>
</dbReference>
<dbReference type="PROSITE" id="PS01358">
    <property type="entry name" value="ZF_RANBP2_1"/>
    <property type="match status" value="1"/>
</dbReference>
<feature type="compositionally biased region" description="Polar residues" evidence="8">
    <location>
        <begin position="94"/>
        <end position="107"/>
    </location>
</feature>
<dbReference type="Proteomes" id="UP000783686">
    <property type="component" value="Unassembled WGS sequence"/>
</dbReference>
<comment type="caution">
    <text evidence="11">The sequence shown here is derived from an EMBL/GenBank/DDBJ whole genome shotgun (WGS) entry which is preliminary data.</text>
</comment>
<evidence type="ECO:0000256" key="1">
    <source>
        <dbReference type="ARBA" id="ARBA00004123"/>
    </source>
</evidence>
<dbReference type="Pfam" id="PF17780">
    <property type="entry name" value="OCRE"/>
    <property type="match status" value="1"/>
</dbReference>
<evidence type="ECO:0000259" key="9">
    <source>
        <dbReference type="PROSITE" id="PS50102"/>
    </source>
</evidence>
<feature type="compositionally biased region" description="Basic and acidic residues" evidence="8">
    <location>
        <begin position="167"/>
        <end position="219"/>
    </location>
</feature>
<dbReference type="OrthoDB" id="29221at2759"/>
<keyword evidence="12" id="KW-1185">Reference proteome</keyword>
<evidence type="ECO:0000256" key="3">
    <source>
        <dbReference type="ARBA" id="ARBA00022771"/>
    </source>
</evidence>
<dbReference type="SMART" id="SM00360">
    <property type="entry name" value="RRM"/>
    <property type="match status" value="2"/>
</dbReference>
<accession>A0A811KYB3</accession>
<keyword evidence="5" id="KW-0539">Nucleus</keyword>
<evidence type="ECO:0000256" key="8">
    <source>
        <dbReference type="SAM" id="MobiDB-lite"/>
    </source>
</evidence>
<evidence type="ECO:0000313" key="11">
    <source>
        <dbReference type="EMBL" id="CAD5220830.1"/>
    </source>
</evidence>
<dbReference type="CDD" id="cd16162">
    <property type="entry name" value="OCRE_RBM5_like"/>
    <property type="match status" value="1"/>
</dbReference>
<dbReference type="GO" id="GO:0005634">
    <property type="term" value="C:nucleus"/>
    <property type="evidence" value="ECO:0007669"/>
    <property type="project" value="UniProtKB-SubCell"/>
</dbReference>
<feature type="compositionally biased region" description="Polar residues" evidence="8">
    <location>
        <begin position="24"/>
        <end position="36"/>
    </location>
</feature>
<dbReference type="PROSITE" id="PS50199">
    <property type="entry name" value="ZF_RANBP2_2"/>
    <property type="match status" value="1"/>
</dbReference>
<keyword evidence="6" id="KW-0694">RNA-binding</keyword>
<dbReference type="InterPro" id="IPR012677">
    <property type="entry name" value="Nucleotide-bd_a/b_plait_sf"/>
</dbReference>
<evidence type="ECO:0000256" key="5">
    <source>
        <dbReference type="ARBA" id="ARBA00023242"/>
    </source>
</evidence>
<evidence type="ECO:0000256" key="4">
    <source>
        <dbReference type="ARBA" id="ARBA00022833"/>
    </source>
</evidence>
<dbReference type="PANTHER" id="PTHR13948:SF3">
    <property type="entry name" value="FI21118P1"/>
    <property type="match status" value="1"/>
</dbReference>
<dbReference type="EMBL" id="CAJFCW020000004">
    <property type="protein sequence ID" value="CAG9114184.1"/>
    <property type="molecule type" value="Genomic_DNA"/>
</dbReference>
<dbReference type="InterPro" id="IPR001876">
    <property type="entry name" value="Znf_RanBP2"/>
</dbReference>
<feature type="region of interest" description="Disordered" evidence="8">
    <location>
        <begin position="1"/>
        <end position="243"/>
    </location>
</feature>
<feature type="compositionally biased region" description="Basic and acidic residues" evidence="8">
    <location>
        <begin position="112"/>
        <end position="157"/>
    </location>
</feature>
<dbReference type="InterPro" id="IPR035979">
    <property type="entry name" value="RBD_domain_sf"/>
</dbReference>
<dbReference type="GO" id="GO:0000398">
    <property type="term" value="P:mRNA splicing, via spliceosome"/>
    <property type="evidence" value="ECO:0007669"/>
    <property type="project" value="TreeGrafter"/>
</dbReference>
<protein>
    <recommendedName>
        <fullName evidence="13">RanBP2-type domain-containing protein</fullName>
    </recommendedName>
</protein>
<dbReference type="GO" id="GO:0008270">
    <property type="term" value="F:zinc ion binding"/>
    <property type="evidence" value="ECO:0007669"/>
    <property type="project" value="UniProtKB-KW"/>
</dbReference>
<dbReference type="SUPFAM" id="SSF90209">
    <property type="entry name" value="Ran binding protein zinc finger-like"/>
    <property type="match status" value="1"/>
</dbReference>
<feature type="domain" description="RanBP2-type" evidence="10">
    <location>
        <begin position="339"/>
        <end position="371"/>
    </location>
</feature>
<evidence type="ECO:0008006" key="13">
    <source>
        <dbReference type="Google" id="ProtNLM"/>
    </source>
</evidence>
<keyword evidence="4" id="KW-0862">Zinc</keyword>
<comment type="subcellular location">
    <subcellularLocation>
        <location evidence="1">Nucleus</location>
    </subcellularLocation>
</comment>
<evidence type="ECO:0000259" key="10">
    <source>
        <dbReference type="PROSITE" id="PS50199"/>
    </source>
</evidence>